<keyword evidence="1" id="KW-0812">Transmembrane</keyword>
<protein>
    <submittedName>
        <fullName evidence="2">ABC transporter permease</fullName>
    </submittedName>
</protein>
<accession>A0AAW9NRX5</accession>
<gene>
    <name evidence="2" type="ORF">P9B03_12085</name>
</gene>
<dbReference type="AlphaFoldDB" id="A0AAW9NRX5"/>
<sequence length="115" mass="12444">MKKFLYFIGGAIAFIIALSLLGPMIGLLFSGLLVAAGLHYYTKSTSVFGKIMSGTVALIGFLTAASNIPAFIGLIAIVALYYIAKNWKKESNIVEATVSDDPFTNFEKEWAKLSK</sequence>
<reference evidence="2 3" key="1">
    <citation type="submission" date="2023-03" db="EMBL/GenBank/DDBJ databases">
        <title>Bacillus Genome Sequencing.</title>
        <authorList>
            <person name="Dunlap C."/>
        </authorList>
    </citation>
    <scope>NUCLEOTIDE SEQUENCE [LARGE SCALE GENOMIC DNA]</scope>
    <source>
        <strain evidence="2 3">B-59205</strain>
    </source>
</reference>
<dbReference type="Proteomes" id="UP001344888">
    <property type="component" value="Unassembled WGS sequence"/>
</dbReference>
<comment type="caution">
    <text evidence="2">The sequence shown here is derived from an EMBL/GenBank/DDBJ whole genome shotgun (WGS) entry which is preliminary data.</text>
</comment>
<dbReference type="EMBL" id="JARSFG010000017">
    <property type="protein sequence ID" value="MEC1179226.1"/>
    <property type="molecule type" value="Genomic_DNA"/>
</dbReference>
<evidence type="ECO:0000313" key="3">
    <source>
        <dbReference type="Proteomes" id="UP001344888"/>
    </source>
</evidence>
<keyword evidence="3" id="KW-1185">Reference proteome</keyword>
<keyword evidence="1" id="KW-0472">Membrane</keyword>
<name>A0AAW9NRX5_9BACL</name>
<feature type="transmembrane region" description="Helical" evidence="1">
    <location>
        <begin position="12"/>
        <end position="36"/>
    </location>
</feature>
<dbReference type="RefSeq" id="WP_107839869.1">
    <property type="nucleotide sequence ID" value="NZ_JARSFG010000017.1"/>
</dbReference>
<keyword evidence="1" id="KW-1133">Transmembrane helix</keyword>
<organism evidence="2 3">
    <name type="scientific">Metasolibacillus meyeri</name>
    <dbReference type="NCBI Taxonomy" id="1071052"/>
    <lineage>
        <taxon>Bacteria</taxon>
        <taxon>Bacillati</taxon>
        <taxon>Bacillota</taxon>
        <taxon>Bacilli</taxon>
        <taxon>Bacillales</taxon>
        <taxon>Caryophanaceae</taxon>
        <taxon>Metasolibacillus</taxon>
    </lineage>
</organism>
<proteinExistence type="predicted"/>
<feature type="transmembrane region" description="Helical" evidence="1">
    <location>
        <begin position="56"/>
        <end position="83"/>
    </location>
</feature>
<evidence type="ECO:0000313" key="2">
    <source>
        <dbReference type="EMBL" id="MEC1179226.1"/>
    </source>
</evidence>
<evidence type="ECO:0000256" key="1">
    <source>
        <dbReference type="SAM" id="Phobius"/>
    </source>
</evidence>